<accession>A0A1B1Y753</accession>
<dbReference type="Proteomes" id="UP000092967">
    <property type="component" value="Chromosome"/>
</dbReference>
<dbReference type="OrthoDB" id="1117610at2"/>
<feature type="signal peptide" evidence="1">
    <location>
        <begin position="1"/>
        <end position="19"/>
    </location>
</feature>
<dbReference type="InterPro" id="IPR007433">
    <property type="entry name" value="DUF481"/>
</dbReference>
<dbReference type="Pfam" id="PF04338">
    <property type="entry name" value="DUF481"/>
    <property type="match status" value="1"/>
</dbReference>
<reference evidence="2 3" key="1">
    <citation type="submission" date="2016-02" db="EMBL/GenBank/DDBJ databases">
        <authorList>
            <person name="Wen L."/>
            <person name="He K."/>
            <person name="Yang H."/>
        </authorList>
    </citation>
    <scope>NUCLEOTIDE SEQUENCE [LARGE SCALE GENOMIC DNA]</scope>
    <source>
        <strain evidence="2 3">CZ1127</strain>
    </source>
</reference>
<evidence type="ECO:0000313" key="2">
    <source>
        <dbReference type="EMBL" id="ANW96579.1"/>
    </source>
</evidence>
<organism evidence="2 3">
    <name type="scientific">Wenyingzhuangia fucanilytica</name>
    <dbReference type="NCBI Taxonomy" id="1790137"/>
    <lineage>
        <taxon>Bacteria</taxon>
        <taxon>Pseudomonadati</taxon>
        <taxon>Bacteroidota</taxon>
        <taxon>Flavobacteriia</taxon>
        <taxon>Flavobacteriales</taxon>
        <taxon>Flavobacteriaceae</taxon>
        <taxon>Wenyingzhuangia</taxon>
    </lineage>
</organism>
<gene>
    <name evidence="2" type="ORF">AXE80_09940</name>
</gene>
<evidence type="ECO:0000256" key="1">
    <source>
        <dbReference type="SAM" id="SignalP"/>
    </source>
</evidence>
<dbReference type="STRING" id="1790137.AXE80_09940"/>
<sequence>MRNQLLLLFITFSISTLYANSTIVKKDTITTTDNTVLIGDIKNLDALKLIISTNYSKDDLHLKWNNIASIKSDKNFTFFFSNGERIRGKISDINLDFIEIRNDKTTNKFLRKQLISFKLTDDLFHDRFDAHTEFSLSHKKALNYFQYSTDLGVNYDTKKISLLFDLNINNVHTNSTDNIKRLTLNTGVDNYLKNNFYISSRVKLFKNSQQNLDLRTTTSTAFGVKFINRPKIVSNVTIGLSLNNERFTQNNFHENSIEIYSGLKIKLLDFNKNTLEFNSHHYLSTTSGKRFRADSQLDYKHDLPHSLYMKASYSYNYDSQISEASKKLDYITNLGIGWKFK</sequence>
<dbReference type="AlphaFoldDB" id="A0A1B1Y753"/>
<evidence type="ECO:0000313" key="3">
    <source>
        <dbReference type="Proteomes" id="UP000092967"/>
    </source>
</evidence>
<proteinExistence type="predicted"/>
<dbReference type="KEGG" id="wfu:AXE80_09940"/>
<dbReference type="EMBL" id="CP014224">
    <property type="protein sequence ID" value="ANW96579.1"/>
    <property type="molecule type" value="Genomic_DNA"/>
</dbReference>
<keyword evidence="1" id="KW-0732">Signal</keyword>
<dbReference type="RefSeq" id="WP_068826848.1">
    <property type="nucleotide sequence ID" value="NZ_CP014224.1"/>
</dbReference>
<evidence type="ECO:0008006" key="4">
    <source>
        <dbReference type="Google" id="ProtNLM"/>
    </source>
</evidence>
<keyword evidence="3" id="KW-1185">Reference proteome</keyword>
<protein>
    <recommendedName>
        <fullName evidence="4">DUF481 domain-containing protein</fullName>
    </recommendedName>
</protein>
<name>A0A1B1Y753_9FLAO</name>
<feature type="chain" id="PRO_5008532545" description="DUF481 domain-containing protein" evidence="1">
    <location>
        <begin position="20"/>
        <end position="341"/>
    </location>
</feature>